<proteinExistence type="inferred from homology"/>
<comment type="caution">
    <text evidence="5">The sequence shown here is derived from an EMBL/GenBank/DDBJ whole genome shotgun (WGS) entry which is preliminary data.</text>
</comment>
<dbReference type="Gene3D" id="2.60.40.790">
    <property type="match status" value="1"/>
</dbReference>
<evidence type="ECO:0000313" key="7">
    <source>
        <dbReference type="Proteomes" id="UP000266042"/>
    </source>
</evidence>
<dbReference type="PANTHER" id="PTHR11527">
    <property type="entry name" value="HEAT-SHOCK PROTEIN 20 FAMILY MEMBER"/>
    <property type="match status" value="1"/>
</dbReference>
<organism evidence="5 7">
    <name type="scientific">Candidatus Cryosericum hinesii</name>
    <dbReference type="NCBI Taxonomy" id="2290915"/>
    <lineage>
        <taxon>Bacteria</taxon>
        <taxon>Pseudomonadati</taxon>
        <taxon>Caldisericota/Cryosericota group</taxon>
        <taxon>Candidatus Cryosericota</taxon>
        <taxon>Candidatus Cryosericia</taxon>
        <taxon>Candidatus Cryosericales</taxon>
        <taxon>Candidatus Cryosericaceae</taxon>
        <taxon>Candidatus Cryosericum</taxon>
    </lineage>
</organism>
<evidence type="ECO:0000256" key="2">
    <source>
        <dbReference type="RuleBase" id="RU003616"/>
    </source>
</evidence>
<keyword evidence="6" id="KW-1185">Reference proteome</keyword>
<evidence type="ECO:0000256" key="1">
    <source>
        <dbReference type="PROSITE-ProRule" id="PRU00285"/>
    </source>
</evidence>
<accession>A0A398DGW0</accession>
<feature type="domain" description="SHSP" evidence="3">
    <location>
        <begin position="48"/>
        <end position="160"/>
    </location>
</feature>
<evidence type="ECO:0000313" key="5">
    <source>
        <dbReference type="EMBL" id="RIE14772.1"/>
    </source>
</evidence>
<dbReference type="SUPFAM" id="SSF49764">
    <property type="entry name" value="HSP20-like chaperones"/>
    <property type="match status" value="1"/>
</dbReference>
<evidence type="ECO:0000313" key="6">
    <source>
        <dbReference type="Proteomes" id="UP000265724"/>
    </source>
</evidence>
<dbReference type="Proteomes" id="UP000265724">
    <property type="component" value="Unassembled WGS sequence"/>
</dbReference>
<sequence>MPERNDNNRGGTTMYCDINTNPVMMSDCCSTPTLTNLFPYRMNAMLRAAGRSGRLPATDIKQDATKYVILMNMPGVAKERVAITAEDNGLSIQTTTEEKKEDETLKTVYRERMGGIYERKFHFEEPVDIENVTAHMENGVLELTVPKKAQNTDIKTIHVD</sequence>
<dbReference type="Pfam" id="PF00011">
    <property type="entry name" value="HSP20"/>
    <property type="match status" value="1"/>
</dbReference>
<dbReference type="InterPro" id="IPR008978">
    <property type="entry name" value="HSP20-like_chaperone"/>
</dbReference>
<comment type="similarity">
    <text evidence="1 2">Belongs to the small heat shock protein (HSP20) family.</text>
</comment>
<dbReference type="InterPro" id="IPR002068">
    <property type="entry name" value="A-crystallin/Hsp20_dom"/>
</dbReference>
<reference evidence="6 7" key="1">
    <citation type="submission" date="2018-09" db="EMBL/GenBank/DDBJ databases">
        <title>Discovery and Ecogenomic Context for Candidatus Cryosericales, a Global Caldiserica Order Active in Thawing Permafrost.</title>
        <authorList>
            <person name="Martinez M.A."/>
            <person name="Woodcroft B.J."/>
            <person name="Ignacio Espinoza J.C."/>
            <person name="Zayed A."/>
            <person name="Singleton C.M."/>
            <person name="Boyd J."/>
            <person name="Li Y.-F."/>
            <person name="Purvine S."/>
            <person name="Maughan H."/>
            <person name="Hodgkins S.B."/>
            <person name="Anderson D."/>
            <person name="Sederholm M."/>
            <person name="Temperton B."/>
            <person name="Saleska S.R."/>
            <person name="Tyson G.W."/>
            <person name="Rich V.I."/>
        </authorList>
    </citation>
    <scope>NUCLEOTIDE SEQUENCE [LARGE SCALE GENOMIC DNA]</scope>
    <source>
        <strain evidence="4 6">SMC2</strain>
        <strain evidence="5 7">SMC3</strain>
    </source>
</reference>
<name>A0A398DGW0_9BACT</name>
<dbReference type="PROSITE" id="PS01031">
    <property type="entry name" value="SHSP"/>
    <property type="match status" value="1"/>
</dbReference>
<evidence type="ECO:0000259" key="3">
    <source>
        <dbReference type="PROSITE" id="PS01031"/>
    </source>
</evidence>
<dbReference type="InterPro" id="IPR031107">
    <property type="entry name" value="Small_HSP"/>
</dbReference>
<dbReference type="Proteomes" id="UP000266042">
    <property type="component" value="Unassembled WGS sequence"/>
</dbReference>
<dbReference type="CDD" id="cd06464">
    <property type="entry name" value="ACD_sHsps-like"/>
    <property type="match status" value="1"/>
</dbReference>
<dbReference type="EMBL" id="QXIX01000030">
    <property type="protein sequence ID" value="RIE14322.1"/>
    <property type="molecule type" value="Genomic_DNA"/>
</dbReference>
<dbReference type="EMBL" id="QXIW01000007">
    <property type="protein sequence ID" value="RIE14772.1"/>
    <property type="molecule type" value="Genomic_DNA"/>
</dbReference>
<dbReference type="AlphaFoldDB" id="A0A398DGW0"/>
<gene>
    <name evidence="4" type="ORF">SMC2_02970</name>
    <name evidence="5" type="ORF">SMC3_01480</name>
</gene>
<protein>
    <submittedName>
        <fullName evidence="5">Hsp20/alpha crystallin family protein</fullName>
    </submittedName>
</protein>
<evidence type="ECO:0000313" key="4">
    <source>
        <dbReference type="EMBL" id="RIE14322.1"/>
    </source>
</evidence>